<reference evidence="1 2" key="1">
    <citation type="submission" date="2020-02" db="EMBL/GenBank/DDBJ databases">
        <title>Acidophilic actinobacteria isolated from forest soil.</title>
        <authorList>
            <person name="Golinska P."/>
        </authorList>
    </citation>
    <scope>NUCLEOTIDE SEQUENCE [LARGE SCALE GENOMIC DNA]</scope>
    <source>
        <strain evidence="1 2">NL8</strain>
    </source>
</reference>
<gene>
    <name evidence="1" type="ORF">KGQ19_16895</name>
</gene>
<protein>
    <submittedName>
        <fullName evidence="1">Uncharacterized protein</fullName>
    </submittedName>
</protein>
<evidence type="ECO:0000313" key="1">
    <source>
        <dbReference type="EMBL" id="MBS2548546.1"/>
    </source>
</evidence>
<evidence type="ECO:0000313" key="2">
    <source>
        <dbReference type="Proteomes" id="UP000730482"/>
    </source>
</evidence>
<accession>A0ABS5KR67</accession>
<name>A0ABS5KR67_9ACTN</name>
<dbReference type="EMBL" id="JAAFYZ010000051">
    <property type="protein sequence ID" value="MBS2548546.1"/>
    <property type="molecule type" value="Genomic_DNA"/>
</dbReference>
<dbReference type="RefSeq" id="WP_212010157.1">
    <property type="nucleotide sequence ID" value="NZ_JAAFYZ010000051.1"/>
</dbReference>
<comment type="caution">
    <text evidence="1">The sequence shown here is derived from an EMBL/GenBank/DDBJ whole genome shotgun (WGS) entry which is preliminary data.</text>
</comment>
<sequence length="148" mass="16116">MLGRIAARRAELDLLEEELAKRLADVRVEGDELVVAERVVQRISEKGFGEYLSLAPAPPEAQVGGRSVLLIPARVGGLDAEALPPDYQRILAIVRDAVGPVKVKEVGAKLGLPVQVRGKLEPLRGKMTKLADRGWLRKRGDGRFTSAF</sequence>
<keyword evidence="2" id="KW-1185">Reference proteome</keyword>
<proteinExistence type="predicted"/>
<organism evidence="1 2">
    <name type="scientific">Catenulispora pinistramenti</name>
    <dbReference type="NCBI Taxonomy" id="2705254"/>
    <lineage>
        <taxon>Bacteria</taxon>
        <taxon>Bacillati</taxon>
        <taxon>Actinomycetota</taxon>
        <taxon>Actinomycetes</taxon>
        <taxon>Catenulisporales</taxon>
        <taxon>Catenulisporaceae</taxon>
        <taxon>Catenulispora</taxon>
    </lineage>
</organism>
<dbReference type="Proteomes" id="UP000730482">
    <property type="component" value="Unassembled WGS sequence"/>
</dbReference>